<evidence type="ECO:0000256" key="5">
    <source>
        <dbReference type="PIRSR" id="PIRSR000190-2"/>
    </source>
</evidence>
<dbReference type="Pfam" id="PF10590">
    <property type="entry name" value="PNP_phzG_C"/>
    <property type="match status" value="1"/>
</dbReference>
<dbReference type="KEGG" id="woc:BA177_03345"/>
<evidence type="ECO:0000259" key="6">
    <source>
        <dbReference type="Pfam" id="PF01243"/>
    </source>
</evidence>
<evidence type="ECO:0000313" key="9">
    <source>
        <dbReference type="Proteomes" id="UP000092695"/>
    </source>
</evidence>
<feature type="binding site" evidence="5">
    <location>
        <position position="83"/>
    </location>
    <ligand>
        <name>FMN</name>
        <dbReference type="ChEBI" id="CHEBI:58210"/>
    </ligand>
</feature>
<feature type="binding site" evidence="5">
    <location>
        <position position="177"/>
    </location>
    <ligand>
        <name>FMN</name>
        <dbReference type="ChEBI" id="CHEBI:58210"/>
    </ligand>
</feature>
<dbReference type="EMBL" id="CP016268">
    <property type="protein sequence ID" value="ANO52961.1"/>
    <property type="molecule type" value="Genomic_DNA"/>
</dbReference>
<comment type="cofactor">
    <cofactor evidence="5">
        <name>FMN</name>
        <dbReference type="ChEBI" id="CHEBI:58210"/>
    </cofactor>
    <text evidence="5">Binds 1 FMN per subunit.</text>
</comment>
<dbReference type="SUPFAM" id="SSF50475">
    <property type="entry name" value="FMN-binding split barrel"/>
    <property type="match status" value="1"/>
</dbReference>
<dbReference type="NCBIfam" id="NF004231">
    <property type="entry name" value="PRK05679.1"/>
    <property type="match status" value="1"/>
</dbReference>
<proteinExistence type="inferred from homology"/>
<keyword evidence="2" id="KW-0285">Flavoprotein</keyword>
<feature type="binding site" evidence="5">
    <location>
        <position position="60"/>
    </location>
    <ligand>
        <name>FMN</name>
        <dbReference type="ChEBI" id="CHEBI:58210"/>
    </ligand>
</feature>
<accession>A0A193LKJ6</accession>
<organism evidence="8 9">
    <name type="scientific">Woeseia oceani</name>
    <dbReference type="NCBI Taxonomy" id="1548547"/>
    <lineage>
        <taxon>Bacteria</taxon>
        <taxon>Pseudomonadati</taxon>
        <taxon>Pseudomonadota</taxon>
        <taxon>Gammaproteobacteria</taxon>
        <taxon>Woeseiales</taxon>
        <taxon>Woeseiaceae</taxon>
        <taxon>Woeseia</taxon>
    </lineage>
</organism>
<feature type="binding site" evidence="5">
    <location>
        <begin position="54"/>
        <end position="55"/>
    </location>
    <ligand>
        <name>FMN</name>
        <dbReference type="ChEBI" id="CHEBI:58210"/>
    </ligand>
</feature>
<evidence type="ECO:0000313" key="8">
    <source>
        <dbReference type="EMBL" id="ANO52961.1"/>
    </source>
</evidence>
<dbReference type="InterPro" id="IPR000659">
    <property type="entry name" value="Pyridox_Oxase"/>
</dbReference>
<evidence type="ECO:0000259" key="7">
    <source>
        <dbReference type="Pfam" id="PF10590"/>
    </source>
</evidence>
<protein>
    <submittedName>
        <fullName evidence="8">Pyridoxamine 5'-phosphate oxidase</fullName>
    </submittedName>
</protein>
<feature type="binding site" evidence="5">
    <location>
        <begin position="37"/>
        <end position="42"/>
    </location>
    <ligand>
        <name>FMN</name>
        <dbReference type="ChEBI" id="CHEBI:58210"/>
    </ligand>
</feature>
<dbReference type="Pfam" id="PF01243">
    <property type="entry name" value="PNPOx_N"/>
    <property type="match status" value="1"/>
</dbReference>
<name>A0A193LKJ6_9GAMM</name>
<dbReference type="PIRSF" id="PIRSF000190">
    <property type="entry name" value="Pyd_amn-ph_oxd"/>
    <property type="match status" value="1"/>
</dbReference>
<comment type="similarity">
    <text evidence="1">Belongs to the pyridoxamine 5'-phosphate oxidase family.</text>
</comment>
<evidence type="ECO:0000256" key="1">
    <source>
        <dbReference type="ARBA" id="ARBA00007301"/>
    </source>
</evidence>
<dbReference type="AlphaFoldDB" id="A0A193LKJ6"/>
<feature type="binding site" evidence="5">
    <location>
        <begin position="118"/>
        <end position="119"/>
    </location>
    <ligand>
        <name>FMN</name>
        <dbReference type="ChEBI" id="CHEBI:58210"/>
    </ligand>
</feature>
<dbReference type="STRING" id="1548547.BA177_03345"/>
<evidence type="ECO:0000256" key="4">
    <source>
        <dbReference type="ARBA" id="ARBA00023002"/>
    </source>
</evidence>
<dbReference type="InterPro" id="IPR012349">
    <property type="entry name" value="Split_barrel_FMN-bd"/>
</dbReference>
<dbReference type="GO" id="GO:0010181">
    <property type="term" value="F:FMN binding"/>
    <property type="evidence" value="ECO:0007669"/>
    <property type="project" value="InterPro"/>
</dbReference>
<feature type="binding site" evidence="5">
    <location>
        <position position="187"/>
    </location>
    <ligand>
        <name>FMN</name>
        <dbReference type="ChEBI" id="CHEBI:58210"/>
    </ligand>
</feature>
<sequence>MELASEWFTHAQEQAAQRNPNAMSLVSVGDDLQPSVRIVLCKAFVAEPGYLVFYTNYQSRKSTEISAHPRVAAVMHWDALGRQIRIEGQAVRSPASESDAYFATRGWGSQLGAWGSDQSRPLESRDKLIEQLRARANDLGVALGEDTNTLASATPPTIPRPPHWGGFRIWIQAIELWVEGGDRIHDRARWHRTLTAGDAQGFAAGSWSGNRLQP</sequence>
<dbReference type="Proteomes" id="UP000092695">
    <property type="component" value="Chromosome"/>
</dbReference>
<keyword evidence="3 5" id="KW-0288">FMN</keyword>
<dbReference type="PANTHER" id="PTHR10851">
    <property type="entry name" value="PYRIDOXINE-5-PHOSPHATE OXIDASE"/>
    <property type="match status" value="1"/>
</dbReference>
<reference evidence="8 9" key="1">
    <citation type="submission" date="2016-06" db="EMBL/GenBank/DDBJ databases">
        <title>Complete genome sequence of a deep-branching marine Gamma Proteobacterium Woeseia oceani type strain XK5.</title>
        <authorList>
            <person name="Mu D."/>
            <person name="Du Z."/>
        </authorList>
    </citation>
    <scope>NUCLEOTIDE SEQUENCE [LARGE SCALE GENOMIC DNA]</scope>
    <source>
        <strain evidence="8 9">XK5</strain>
    </source>
</reference>
<keyword evidence="9" id="KW-1185">Reference proteome</keyword>
<feature type="domain" description="Pyridoxamine 5'-phosphate oxidase N-terminal" evidence="6">
    <location>
        <begin position="14"/>
        <end position="125"/>
    </location>
</feature>
<dbReference type="Gene3D" id="2.30.110.10">
    <property type="entry name" value="Electron Transport, Fmn-binding Protein, Chain A"/>
    <property type="match status" value="1"/>
</dbReference>
<dbReference type="GO" id="GO:0008615">
    <property type="term" value="P:pyridoxine biosynthetic process"/>
    <property type="evidence" value="ECO:0007669"/>
    <property type="project" value="InterPro"/>
</dbReference>
<gene>
    <name evidence="8" type="ORF">BA177_03345</name>
</gene>
<dbReference type="PANTHER" id="PTHR10851:SF0">
    <property type="entry name" value="PYRIDOXINE-5'-PHOSPHATE OXIDASE"/>
    <property type="match status" value="1"/>
</dbReference>
<evidence type="ECO:0000256" key="3">
    <source>
        <dbReference type="ARBA" id="ARBA00022643"/>
    </source>
</evidence>
<dbReference type="InterPro" id="IPR019576">
    <property type="entry name" value="Pyridoxamine_oxidase_dimer_C"/>
</dbReference>
<evidence type="ECO:0000256" key="2">
    <source>
        <dbReference type="ARBA" id="ARBA00022630"/>
    </source>
</evidence>
<feature type="domain" description="Pyridoxine 5'-phosphate oxidase dimerisation C-terminal" evidence="7">
    <location>
        <begin position="164"/>
        <end position="214"/>
    </location>
</feature>
<dbReference type="GO" id="GO:0004733">
    <property type="term" value="F:pyridoxamine phosphate oxidase activity"/>
    <property type="evidence" value="ECO:0007669"/>
    <property type="project" value="InterPro"/>
</dbReference>
<keyword evidence="4" id="KW-0560">Oxidoreductase</keyword>
<dbReference type="InterPro" id="IPR011576">
    <property type="entry name" value="Pyridox_Oxase_N"/>
</dbReference>
<feature type="binding site" evidence="5">
    <location>
        <position position="61"/>
    </location>
    <ligand>
        <name>FMN</name>
        <dbReference type="ChEBI" id="CHEBI:58210"/>
    </ligand>
</feature>